<gene>
    <name evidence="8" type="ORF">MNBD_GAMMA04-1584</name>
</gene>
<evidence type="ECO:0000256" key="4">
    <source>
        <dbReference type="ARBA" id="ARBA00022989"/>
    </source>
</evidence>
<keyword evidence="4 6" id="KW-1133">Transmembrane helix</keyword>
<feature type="domain" description="Glycine transporter" evidence="7">
    <location>
        <begin position="94"/>
        <end position="165"/>
    </location>
</feature>
<keyword evidence="5 6" id="KW-0472">Membrane</keyword>
<sequence>MNFDMTISALDLLGTVVFAITGLLAASRKQLDLFGAIVIAMVTAIGGGTLRDLILDQPVFWVTQPIYIYIVVVSALFMFFYAKFKTAPMRFLLYLDALGLAVFTAIGAQKAMDLGLSDPIIIMTAIMTGAAGGVIRDVLVGEVPLIFRKEIYATASFVGASVMLLASGFFEQQEVAVILCIAVVFSLRILGIVTNYSLPVFNPIHKQDSDDVR</sequence>
<name>A0A3B0VM55_9ZZZZ</name>
<comment type="subcellular location">
    <subcellularLocation>
        <location evidence="1">Cell membrane</location>
        <topology evidence="1">Multi-pass membrane protein</topology>
    </subcellularLocation>
</comment>
<keyword evidence="3 6" id="KW-0812">Transmembrane</keyword>
<feature type="transmembrane region" description="Helical" evidence="6">
    <location>
        <begin position="6"/>
        <end position="26"/>
    </location>
</feature>
<feature type="domain" description="Glycine transporter" evidence="7">
    <location>
        <begin position="9"/>
        <end position="81"/>
    </location>
</feature>
<feature type="transmembrane region" description="Helical" evidence="6">
    <location>
        <begin position="91"/>
        <end position="108"/>
    </location>
</feature>
<feature type="transmembrane region" description="Helical" evidence="6">
    <location>
        <begin position="120"/>
        <end position="139"/>
    </location>
</feature>
<reference evidence="8" key="1">
    <citation type="submission" date="2018-06" db="EMBL/GenBank/DDBJ databases">
        <authorList>
            <person name="Zhirakovskaya E."/>
        </authorList>
    </citation>
    <scope>NUCLEOTIDE SEQUENCE</scope>
</reference>
<dbReference type="Pfam" id="PF03458">
    <property type="entry name" value="Gly_transporter"/>
    <property type="match status" value="2"/>
</dbReference>
<dbReference type="GO" id="GO:0005886">
    <property type="term" value="C:plasma membrane"/>
    <property type="evidence" value="ECO:0007669"/>
    <property type="project" value="UniProtKB-SubCell"/>
</dbReference>
<evidence type="ECO:0000256" key="6">
    <source>
        <dbReference type="SAM" id="Phobius"/>
    </source>
</evidence>
<evidence type="ECO:0000256" key="2">
    <source>
        <dbReference type="ARBA" id="ARBA00022475"/>
    </source>
</evidence>
<proteinExistence type="predicted"/>
<evidence type="ECO:0000313" key="8">
    <source>
        <dbReference type="EMBL" id="VAW44698.1"/>
    </source>
</evidence>
<evidence type="ECO:0000256" key="5">
    <source>
        <dbReference type="ARBA" id="ARBA00023136"/>
    </source>
</evidence>
<feature type="transmembrane region" description="Helical" evidence="6">
    <location>
        <begin position="151"/>
        <end position="170"/>
    </location>
</feature>
<evidence type="ECO:0000256" key="3">
    <source>
        <dbReference type="ARBA" id="ARBA00022692"/>
    </source>
</evidence>
<dbReference type="EMBL" id="UOFB01000057">
    <property type="protein sequence ID" value="VAW44698.1"/>
    <property type="molecule type" value="Genomic_DNA"/>
</dbReference>
<accession>A0A3B0VM55</accession>
<dbReference type="PANTHER" id="PTHR30506:SF3">
    <property type="entry name" value="UPF0126 INNER MEMBRANE PROTEIN YADS-RELATED"/>
    <property type="match status" value="1"/>
</dbReference>
<evidence type="ECO:0000256" key="1">
    <source>
        <dbReference type="ARBA" id="ARBA00004651"/>
    </source>
</evidence>
<feature type="transmembrane region" description="Helical" evidence="6">
    <location>
        <begin position="33"/>
        <end position="54"/>
    </location>
</feature>
<dbReference type="AlphaFoldDB" id="A0A3B0VM55"/>
<feature type="transmembrane region" description="Helical" evidence="6">
    <location>
        <begin position="176"/>
        <end position="198"/>
    </location>
</feature>
<dbReference type="InterPro" id="IPR005115">
    <property type="entry name" value="Gly_transporter"/>
</dbReference>
<feature type="transmembrane region" description="Helical" evidence="6">
    <location>
        <begin position="66"/>
        <end position="84"/>
    </location>
</feature>
<dbReference type="PANTHER" id="PTHR30506">
    <property type="entry name" value="INNER MEMBRANE PROTEIN"/>
    <property type="match status" value="1"/>
</dbReference>
<keyword evidence="2" id="KW-1003">Cell membrane</keyword>
<evidence type="ECO:0000259" key="7">
    <source>
        <dbReference type="Pfam" id="PF03458"/>
    </source>
</evidence>
<protein>
    <submittedName>
        <fullName evidence="8">UPF0126 inner membrane protein YicG</fullName>
    </submittedName>
</protein>
<organism evidence="8">
    <name type="scientific">hydrothermal vent metagenome</name>
    <dbReference type="NCBI Taxonomy" id="652676"/>
    <lineage>
        <taxon>unclassified sequences</taxon>
        <taxon>metagenomes</taxon>
        <taxon>ecological metagenomes</taxon>
    </lineage>
</organism>